<sequence length="348" mass="38228">MGMHRYGRTCSEHDPDGSWSVAVDRSQTEGTPLLHTRPLRQTEQIAGISPVPTDPVQQVQLGQLVVTDDFDSDDEVEPVVPNKSNSTLQLVKTRIRRHISQETLGRGKGRSAVGSSEEEVARRAELKRLMHKRIQEELRSEESRDVSSHVSPTNRTVTSVIDPLPGGGPRDTLEFSFLNALQSDDTDPISPTKKPPGRAIAFVQMARYPVYYQLQGHYSSNTTERYDTPKSGKSNSCDTSFHSCPAQSRPQSGTMLATEETIYGDARDDIDSKSDDATVIKTSRSASGAAVGAASKFKTWSGRARTQPVLMQSTIEFGRELEGLLQLERERILGRQHGGANRPGLANG</sequence>
<evidence type="ECO:0000256" key="1">
    <source>
        <dbReference type="SAM" id="MobiDB-lite"/>
    </source>
</evidence>
<accession>A0AAD9MFC5</accession>
<name>A0AAD9MFC5_9PEZI</name>
<feature type="compositionally biased region" description="Basic and acidic residues" evidence="1">
    <location>
        <begin position="136"/>
        <end position="147"/>
    </location>
</feature>
<dbReference type="Proteomes" id="UP001217918">
    <property type="component" value="Unassembled WGS sequence"/>
</dbReference>
<gene>
    <name evidence="2" type="ORF">P8C59_006271</name>
</gene>
<dbReference type="AlphaFoldDB" id="A0AAD9MFC5"/>
<dbReference type="EMBL" id="JAQQPM010000005">
    <property type="protein sequence ID" value="KAK2071883.1"/>
    <property type="molecule type" value="Genomic_DNA"/>
</dbReference>
<feature type="compositionally biased region" description="Polar residues" evidence="1">
    <location>
        <begin position="148"/>
        <end position="159"/>
    </location>
</feature>
<feature type="region of interest" description="Disordered" evidence="1">
    <location>
        <begin position="136"/>
        <end position="168"/>
    </location>
</feature>
<protein>
    <submittedName>
        <fullName evidence="2">Uncharacterized protein</fullName>
    </submittedName>
</protein>
<evidence type="ECO:0000313" key="3">
    <source>
        <dbReference type="Proteomes" id="UP001217918"/>
    </source>
</evidence>
<organism evidence="2 3">
    <name type="scientific">Phyllachora maydis</name>
    <dbReference type="NCBI Taxonomy" id="1825666"/>
    <lineage>
        <taxon>Eukaryota</taxon>
        <taxon>Fungi</taxon>
        <taxon>Dikarya</taxon>
        <taxon>Ascomycota</taxon>
        <taxon>Pezizomycotina</taxon>
        <taxon>Sordariomycetes</taxon>
        <taxon>Sordariomycetidae</taxon>
        <taxon>Phyllachorales</taxon>
        <taxon>Phyllachoraceae</taxon>
        <taxon>Phyllachora</taxon>
    </lineage>
</organism>
<keyword evidence="3" id="KW-1185">Reference proteome</keyword>
<comment type="caution">
    <text evidence="2">The sequence shown here is derived from an EMBL/GenBank/DDBJ whole genome shotgun (WGS) entry which is preliminary data.</text>
</comment>
<evidence type="ECO:0000313" key="2">
    <source>
        <dbReference type="EMBL" id="KAK2071883.1"/>
    </source>
</evidence>
<proteinExistence type="predicted"/>
<reference evidence="2" key="1">
    <citation type="journal article" date="2023" name="Mol. Plant Microbe Interact.">
        <title>Elucidating the Obligate Nature and Biological Capacity of an Invasive Fungal Corn Pathogen.</title>
        <authorList>
            <person name="MacCready J.S."/>
            <person name="Roggenkamp E.M."/>
            <person name="Gdanetz K."/>
            <person name="Chilvers M.I."/>
        </authorList>
    </citation>
    <scope>NUCLEOTIDE SEQUENCE</scope>
    <source>
        <strain evidence="2">PM02</strain>
    </source>
</reference>